<evidence type="ECO:0000259" key="16">
    <source>
        <dbReference type="Pfam" id="PF01529"/>
    </source>
</evidence>
<evidence type="ECO:0000313" key="18">
    <source>
        <dbReference type="Proteomes" id="UP000314982"/>
    </source>
</evidence>
<gene>
    <name evidence="17" type="primary">ZDHHC8</name>
</gene>
<feature type="region of interest" description="Disordered" evidence="15">
    <location>
        <begin position="565"/>
        <end position="684"/>
    </location>
</feature>
<feature type="transmembrane region" description="Helical" evidence="14">
    <location>
        <begin position="148"/>
        <end position="172"/>
    </location>
</feature>
<keyword evidence="5 14" id="KW-1133">Transmembrane helix</keyword>
<reference evidence="17" key="3">
    <citation type="submission" date="2025-09" db="UniProtKB">
        <authorList>
            <consortium name="Ensembl"/>
        </authorList>
    </citation>
    <scope>IDENTIFICATION</scope>
</reference>
<feature type="domain" description="Palmitoyltransferase DHHC" evidence="16">
    <location>
        <begin position="102"/>
        <end position="222"/>
    </location>
</feature>
<evidence type="ECO:0000256" key="10">
    <source>
        <dbReference type="ARBA" id="ARBA00023288"/>
    </source>
</evidence>
<dbReference type="GO" id="GO:0019706">
    <property type="term" value="F:protein-cysteine S-palmitoyltransferase activity"/>
    <property type="evidence" value="ECO:0007669"/>
    <property type="project" value="UniProtKB-EC"/>
</dbReference>
<dbReference type="Ensembl" id="ENSHHUT00000034158.1">
    <property type="protein sequence ID" value="ENSHHUP00000032820.1"/>
    <property type="gene ID" value="ENSHHUG00000020776.1"/>
</dbReference>
<evidence type="ECO:0000256" key="6">
    <source>
        <dbReference type="ARBA" id="ARBA00023034"/>
    </source>
</evidence>
<keyword evidence="3 14" id="KW-0808">Transferase</keyword>
<organism evidence="17 18">
    <name type="scientific">Hucho hucho</name>
    <name type="common">huchen</name>
    <dbReference type="NCBI Taxonomy" id="62062"/>
    <lineage>
        <taxon>Eukaryota</taxon>
        <taxon>Metazoa</taxon>
        <taxon>Chordata</taxon>
        <taxon>Craniata</taxon>
        <taxon>Vertebrata</taxon>
        <taxon>Euteleostomi</taxon>
        <taxon>Actinopterygii</taxon>
        <taxon>Neopterygii</taxon>
        <taxon>Teleostei</taxon>
        <taxon>Protacanthopterygii</taxon>
        <taxon>Salmoniformes</taxon>
        <taxon>Salmonidae</taxon>
        <taxon>Salmoninae</taxon>
        <taxon>Hucho</taxon>
    </lineage>
</organism>
<feature type="compositionally biased region" description="Low complexity" evidence="15">
    <location>
        <begin position="652"/>
        <end position="671"/>
    </location>
</feature>
<accession>A0A4W5M679</accession>
<evidence type="ECO:0000256" key="2">
    <source>
        <dbReference type="ARBA" id="ARBA00004653"/>
    </source>
</evidence>
<evidence type="ECO:0000256" key="1">
    <source>
        <dbReference type="ARBA" id="ARBA00004225"/>
    </source>
</evidence>
<evidence type="ECO:0000256" key="8">
    <source>
        <dbReference type="ARBA" id="ARBA00023136"/>
    </source>
</evidence>
<keyword evidence="8 14" id="KW-0472">Membrane</keyword>
<dbReference type="GO" id="GO:0031966">
    <property type="term" value="C:mitochondrial membrane"/>
    <property type="evidence" value="ECO:0007669"/>
    <property type="project" value="UniProtKB-SubCell"/>
</dbReference>
<keyword evidence="9" id="KW-0564">Palmitate</keyword>
<keyword evidence="10" id="KW-0449">Lipoprotein</keyword>
<evidence type="ECO:0000256" key="15">
    <source>
        <dbReference type="SAM" id="MobiDB-lite"/>
    </source>
</evidence>
<evidence type="ECO:0000256" key="7">
    <source>
        <dbReference type="ARBA" id="ARBA00023128"/>
    </source>
</evidence>
<evidence type="ECO:0000256" key="9">
    <source>
        <dbReference type="ARBA" id="ARBA00023139"/>
    </source>
</evidence>
<dbReference type="STRING" id="62062.ENSHHUP00000032820"/>
<evidence type="ECO:0000256" key="13">
    <source>
        <dbReference type="ARBA" id="ARBA00047790"/>
    </source>
</evidence>
<keyword evidence="7" id="KW-0496">Mitochondrion</keyword>
<keyword evidence="4 14" id="KW-0812">Transmembrane</keyword>
<evidence type="ECO:0000313" key="17">
    <source>
        <dbReference type="Ensembl" id="ENSHHUP00000032820.1"/>
    </source>
</evidence>
<feature type="transmembrane region" description="Helical" evidence="14">
    <location>
        <begin position="46"/>
        <end position="67"/>
    </location>
</feature>
<evidence type="ECO:0000256" key="11">
    <source>
        <dbReference type="ARBA" id="ARBA00023315"/>
    </source>
</evidence>
<feature type="compositionally biased region" description="Low complexity" evidence="15">
    <location>
        <begin position="605"/>
        <end position="636"/>
    </location>
</feature>
<dbReference type="Proteomes" id="UP000314982">
    <property type="component" value="Unassembled WGS sequence"/>
</dbReference>
<keyword evidence="11 14" id="KW-0012">Acyltransferase</keyword>
<evidence type="ECO:0000256" key="3">
    <source>
        <dbReference type="ARBA" id="ARBA00022679"/>
    </source>
</evidence>
<comment type="domain">
    <text evidence="14">The DHHC domain is required for palmitoyltransferase activity.</text>
</comment>
<proteinExistence type="inferred from homology"/>
<reference evidence="17" key="2">
    <citation type="submission" date="2025-08" db="UniProtKB">
        <authorList>
            <consortium name="Ensembl"/>
        </authorList>
    </citation>
    <scope>IDENTIFICATION</scope>
</reference>
<dbReference type="InterPro" id="IPR001594">
    <property type="entry name" value="Palmitoyltrfase_DHHC"/>
</dbReference>
<dbReference type="PROSITE" id="PS50216">
    <property type="entry name" value="DHHC"/>
    <property type="match status" value="1"/>
</dbReference>
<dbReference type="EC" id="2.3.1.225" evidence="14"/>
<keyword evidence="18" id="KW-1185">Reference proteome</keyword>
<protein>
    <recommendedName>
        <fullName evidence="14">Palmitoyltransferase</fullName>
        <ecNumber evidence="14">2.3.1.225</ecNumber>
    </recommendedName>
</protein>
<feature type="transmembrane region" description="Helical" evidence="14">
    <location>
        <begin position="184"/>
        <end position="210"/>
    </location>
</feature>
<evidence type="ECO:0000256" key="12">
    <source>
        <dbReference type="ARBA" id="ARBA00023463"/>
    </source>
</evidence>
<name>A0A4W5M679_9TELE</name>
<feature type="transmembrane region" description="Helical" evidence="14">
    <location>
        <begin position="12"/>
        <end position="40"/>
    </location>
</feature>
<dbReference type="AlphaFoldDB" id="A0A4W5M679"/>
<reference evidence="18" key="1">
    <citation type="submission" date="2018-06" db="EMBL/GenBank/DDBJ databases">
        <title>Genome assembly of Danube salmon.</title>
        <authorList>
            <person name="Macqueen D.J."/>
            <person name="Gundappa M.K."/>
        </authorList>
    </citation>
    <scope>NUCLEOTIDE SEQUENCE [LARGE SCALE GENOMIC DNA]</scope>
</reference>
<dbReference type="Pfam" id="PF01529">
    <property type="entry name" value="DHHC"/>
    <property type="match status" value="1"/>
</dbReference>
<comment type="subcellular location">
    <subcellularLocation>
        <location evidence="2">Golgi apparatus membrane</location>
        <topology evidence="2">Multi-pass membrane protein</topology>
    </subcellularLocation>
    <subcellularLocation>
        <location evidence="1">Mitochondrion membrane</location>
        <topology evidence="1">Multi-pass membrane protein</topology>
    </subcellularLocation>
</comment>
<dbReference type="PANTHER" id="PTHR12349:SF1">
    <property type="entry name" value="PALMITOYLTRANSFERASE ZDHHC8"/>
    <property type="match status" value="1"/>
</dbReference>
<dbReference type="GO" id="GO:0000139">
    <property type="term" value="C:Golgi membrane"/>
    <property type="evidence" value="ECO:0007669"/>
    <property type="project" value="UniProtKB-SubCell"/>
</dbReference>
<keyword evidence="6" id="KW-0333">Golgi apparatus</keyword>
<evidence type="ECO:0000256" key="4">
    <source>
        <dbReference type="ARBA" id="ARBA00022692"/>
    </source>
</evidence>
<sequence>MPTSGDERIKASAFIPVSTAAVLVVGSTTLFFVFTCPWLAVTVSIYVPPCSAILFFLVLANFTMATFMDAGILPMANEDEEKDDDLRAPLYKNVDVKGVQVRLKWCASCHFYRPPRCSHCSVCDHCVEDFDHHCPWVNNCIGRRNYRYFFLFLLSLTMHMVSVFSGGLLYILHHQEDLWKLHCTVTLVVVSVSGLFFIPVLGLTGFHLYLVSRGRTTNEQVTGKFQGGVNPFTLGCCGNLEYLICSPISPKYTARPIKKSTVHIMPPFLRPETDRQIPIIKVRHNGVQRHDLQSKVSLSLHSKPLIPPPGQILQQLRPGLQSPTKPTPPLSVQQVSHIIHNNDIKYTVHFLRCVAPEQQGGSSRGHYLSSEPILARVDQQLAFQSGPMSAPHQLNSLTLNSRFLTHKHAYRHGNKLPALHSEGLIPHQASPGVFPLHNPLSSRSSLSYGNLVNPGDPNYLPQRGGPPLHYHPHFLTLGPDGSVLQGSPSHAYSPVFVGALIHRDLSPQTLIHQEASPVLYDNLSKSIMASIQERWEMEAKDRILRMQARSQALYGCPDMGVYDIPSRRSLPADSMRPPGSRAPTPPSYGSREFMMSTGILGYGGTRSPLSSASSSSLTRAPRTYRSPLQRSSSLQSKGRSPSPSYLPPDRQAQPSPSSSTLPQTLPSSSAPYVPPQCPSLMEGKDSAPLRISSLELTAPQIAAQINASQSSSNRHISTSTVHRRLVNQAFMVKLLQTNHY</sequence>
<dbReference type="GeneTree" id="ENSGT00940000158044"/>
<evidence type="ECO:0000256" key="5">
    <source>
        <dbReference type="ARBA" id="ARBA00022989"/>
    </source>
</evidence>
<comment type="catalytic activity">
    <reaction evidence="13">
        <text>L-cysteinyl-[protein] + hexadecanoyl-CoA = S-hexadecanoyl-L-cysteinyl-[protein] + CoA</text>
        <dbReference type="Rhea" id="RHEA:36683"/>
        <dbReference type="Rhea" id="RHEA-COMP:10131"/>
        <dbReference type="Rhea" id="RHEA-COMP:11032"/>
        <dbReference type="ChEBI" id="CHEBI:29950"/>
        <dbReference type="ChEBI" id="CHEBI:57287"/>
        <dbReference type="ChEBI" id="CHEBI:57379"/>
        <dbReference type="ChEBI" id="CHEBI:74151"/>
        <dbReference type="EC" id="2.3.1.225"/>
    </reaction>
    <physiologicalReaction direction="left-to-right" evidence="13">
        <dbReference type="Rhea" id="RHEA:36684"/>
    </physiologicalReaction>
</comment>
<evidence type="ECO:0000256" key="14">
    <source>
        <dbReference type="RuleBase" id="RU079119"/>
    </source>
</evidence>
<dbReference type="PANTHER" id="PTHR12349">
    <property type="entry name" value="ANKYRIN REPEAT AND LEM DOMAIN-CONTAINING PROTEIN 2"/>
    <property type="match status" value="1"/>
</dbReference>
<comment type="similarity">
    <text evidence="12">Belongs to the DHHC palmitoyltransferase family. ERF2/ZDHHC9 subfamily.</text>
</comment>